<dbReference type="NCBIfam" id="TIGR00104">
    <property type="entry name" value="tRNA_TsaA"/>
    <property type="match status" value="1"/>
</dbReference>
<evidence type="ECO:0000313" key="5">
    <source>
        <dbReference type="Proteomes" id="UP000028252"/>
    </source>
</evidence>
<protein>
    <recommendedName>
        <fullName evidence="3">TsaA-like domain-containing protein</fullName>
    </recommendedName>
</protein>
<comment type="caution">
    <text evidence="4">The sequence shown here is derived from an EMBL/GenBank/DDBJ whole genome shotgun (WGS) entry which is preliminary data.</text>
</comment>
<organism evidence="4 5">
    <name type="scientific">Marinobacterium lacunae</name>
    <dbReference type="NCBI Taxonomy" id="1232683"/>
    <lineage>
        <taxon>Bacteria</taxon>
        <taxon>Pseudomonadati</taxon>
        <taxon>Pseudomonadota</taxon>
        <taxon>Gammaproteobacteria</taxon>
        <taxon>Oceanospirillales</taxon>
        <taxon>Oceanospirillaceae</taxon>
        <taxon>Marinobacterium</taxon>
    </lineage>
</organism>
<keyword evidence="5" id="KW-1185">Reference proteome</keyword>
<dbReference type="EMBL" id="JMQN01000011">
    <property type="protein sequence ID" value="KEA65472.1"/>
    <property type="molecule type" value="Genomic_DNA"/>
</dbReference>
<dbReference type="Gene3D" id="2.40.30.70">
    <property type="entry name" value="YaeB-like"/>
    <property type="match status" value="1"/>
</dbReference>
<dbReference type="PANTHER" id="PTHR12818">
    <property type="entry name" value="TRNA (ADENINE(37)-N6)-METHYLTRANSFERASE"/>
    <property type="match status" value="1"/>
</dbReference>
<gene>
    <name evidence="4" type="ORF">ADIMK_0429</name>
</gene>
<dbReference type="InterPro" id="IPR040372">
    <property type="entry name" value="YaeB-like"/>
</dbReference>
<reference evidence="4 5" key="1">
    <citation type="submission" date="2014-04" db="EMBL/GenBank/DDBJ databases">
        <title>Marinobacterium kochiensis sp. nov., isolated from sediment sample collected from Kochi backwaters in Kerala, India.</title>
        <authorList>
            <person name="Singh A."/>
            <person name="Pinnaka A.K."/>
        </authorList>
    </citation>
    <scope>NUCLEOTIDE SEQUENCE [LARGE SCALE GENOMIC DNA]</scope>
    <source>
        <strain evidence="4 5">AK27</strain>
    </source>
</reference>
<keyword evidence="1" id="KW-0949">S-adenosyl-L-methionine</keyword>
<dbReference type="InterPro" id="IPR036413">
    <property type="entry name" value="YaeB-like_sf"/>
</dbReference>
<proteinExistence type="inferred from homology"/>
<name>A0A081G3W7_9GAMM</name>
<evidence type="ECO:0000259" key="3">
    <source>
        <dbReference type="PROSITE" id="PS51668"/>
    </source>
</evidence>
<dbReference type="PROSITE" id="PS01318">
    <property type="entry name" value="TSAA_1"/>
    <property type="match status" value="1"/>
</dbReference>
<dbReference type="CDD" id="cd09281">
    <property type="entry name" value="UPF0066"/>
    <property type="match status" value="1"/>
</dbReference>
<dbReference type="InterPro" id="IPR023370">
    <property type="entry name" value="TrmO-like_N"/>
</dbReference>
<dbReference type="PANTHER" id="PTHR12818:SF0">
    <property type="entry name" value="TRNA (ADENINE(37)-N6)-METHYLTRANSFERASE"/>
    <property type="match status" value="1"/>
</dbReference>
<dbReference type="STRING" id="1232683.ADIMK_0429"/>
<dbReference type="Pfam" id="PF18389">
    <property type="entry name" value="TrmO_C"/>
    <property type="match status" value="1"/>
</dbReference>
<dbReference type="InterPro" id="IPR036414">
    <property type="entry name" value="YaeB_N_sf"/>
</dbReference>
<evidence type="ECO:0000256" key="1">
    <source>
        <dbReference type="ARBA" id="ARBA00022691"/>
    </source>
</evidence>
<dbReference type="PATRIC" id="fig|1232683.4.peg.423"/>
<dbReference type="PROSITE" id="PS51668">
    <property type="entry name" value="TSAA_2"/>
    <property type="match status" value="1"/>
</dbReference>
<comment type="similarity">
    <text evidence="2">Belongs to the tRNA methyltransferase O family.</text>
</comment>
<dbReference type="RefSeq" id="WP_036182953.1">
    <property type="nucleotide sequence ID" value="NZ_JMQN01000011.1"/>
</dbReference>
<evidence type="ECO:0000313" key="4">
    <source>
        <dbReference type="EMBL" id="KEA65472.1"/>
    </source>
</evidence>
<dbReference type="Proteomes" id="UP000028252">
    <property type="component" value="Unassembled WGS sequence"/>
</dbReference>
<dbReference type="AlphaFoldDB" id="A0A081G3W7"/>
<dbReference type="InterPro" id="IPR023368">
    <property type="entry name" value="UPF0066_cons_site"/>
</dbReference>
<feature type="domain" description="TsaA-like" evidence="3">
    <location>
        <begin position="7"/>
        <end position="148"/>
    </location>
</feature>
<sequence>MSQTITMQPIGVIHSAFSEKFGIPRQPGLAESLSATIELYPEFGSPESVRGLEEASHIWLIFLFSATADQGWKPMVRPPRLGGNKRLGVFASRSPFRPNPIGLSPVELIAIRQEGNRVLLDVRGADLLDGTPILDIKPYLPYSDALPDAHFALAEKIETLDLPVHWLETAREKLALYSQRLNQPLEQQIEEVLRCDPRPAYQRDPARVYGIALHNLNIRFRITDTEIEVQDLTEQAQTL</sequence>
<dbReference type="Pfam" id="PF01980">
    <property type="entry name" value="TrmO_N"/>
    <property type="match status" value="1"/>
</dbReference>
<dbReference type="InterPro" id="IPR041369">
    <property type="entry name" value="TrmO_C"/>
</dbReference>
<dbReference type="SUPFAM" id="SSF118196">
    <property type="entry name" value="YaeB-like"/>
    <property type="match status" value="1"/>
</dbReference>
<dbReference type="Gene3D" id="3.30.2310.10">
    <property type="entry name" value="YaeB-like"/>
    <property type="match status" value="1"/>
</dbReference>
<dbReference type="eggNOG" id="COG1720">
    <property type="taxonomic scope" value="Bacteria"/>
</dbReference>
<evidence type="ECO:0000256" key="2">
    <source>
        <dbReference type="ARBA" id="ARBA00033753"/>
    </source>
</evidence>
<accession>A0A081G3W7</accession>